<dbReference type="OrthoDB" id="5590282at2759"/>
<dbReference type="GO" id="GO:0051301">
    <property type="term" value="P:cell division"/>
    <property type="evidence" value="ECO:0007669"/>
    <property type="project" value="UniProtKB-KW"/>
</dbReference>
<keyword evidence="9" id="KW-1185">Reference proteome</keyword>
<dbReference type="Pfam" id="PF02984">
    <property type="entry name" value="Cyclin_C"/>
    <property type="match status" value="1"/>
</dbReference>
<feature type="compositionally biased region" description="Polar residues" evidence="5">
    <location>
        <begin position="55"/>
        <end position="74"/>
    </location>
</feature>
<feature type="compositionally biased region" description="Basic and acidic residues" evidence="5">
    <location>
        <begin position="16"/>
        <end position="26"/>
    </location>
</feature>
<dbReference type="EMBL" id="KN818258">
    <property type="protein sequence ID" value="KIL63540.1"/>
    <property type="molecule type" value="Genomic_DNA"/>
</dbReference>
<dbReference type="Proteomes" id="UP000054549">
    <property type="component" value="Unassembled WGS sequence"/>
</dbReference>
<dbReference type="GO" id="GO:0016538">
    <property type="term" value="F:cyclin-dependent protein serine/threonine kinase regulator activity"/>
    <property type="evidence" value="ECO:0007669"/>
    <property type="project" value="InterPro"/>
</dbReference>
<comment type="similarity">
    <text evidence="4">Belongs to the cyclin family.</text>
</comment>
<evidence type="ECO:0000256" key="3">
    <source>
        <dbReference type="ARBA" id="ARBA00023306"/>
    </source>
</evidence>
<evidence type="ECO:0000259" key="7">
    <source>
        <dbReference type="SMART" id="SM01332"/>
    </source>
</evidence>
<feature type="compositionally biased region" description="Low complexity" evidence="5">
    <location>
        <begin position="144"/>
        <end position="155"/>
    </location>
</feature>
<dbReference type="InterPro" id="IPR004367">
    <property type="entry name" value="Cyclin_C-dom"/>
</dbReference>
<dbReference type="PROSITE" id="PS00292">
    <property type="entry name" value="CYCLINS"/>
    <property type="match status" value="1"/>
</dbReference>
<reference evidence="8 9" key="1">
    <citation type="submission" date="2014-04" db="EMBL/GenBank/DDBJ databases">
        <title>Evolutionary Origins and Diversification of the Mycorrhizal Mutualists.</title>
        <authorList>
            <consortium name="DOE Joint Genome Institute"/>
            <consortium name="Mycorrhizal Genomics Consortium"/>
            <person name="Kohler A."/>
            <person name="Kuo A."/>
            <person name="Nagy L.G."/>
            <person name="Floudas D."/>
            <person name="Copeland A."/>
            <person name="Barry K.W."/>
            <person name="Cichocki N."/>
            <person name="Veneault-Fourrey C."/>
            <person name="LaButti K."/>
            <person name="Lindquist E.A."/>
            <person name="Lipzen A."/>
            <person name="Lundell T."/>
            <person name="Morin E."/>
            <person name="Murat C."/>
            <person name="Riley R."/>
            <person name="Ohm R."/>
            <person name="Sun H."/>
            <person name="Tunlid A."/>
            <person name="Henrissat B."/>
            <person name="Grigoriev I.V."/>
            <person name="Hibbett D.S."/>
            <person name="Martin F."/>
        </authorList>
    </citation>
    <scope>NUCLEOTIDE SEQUENCE [LARGE SCALE GENOMIC DNA]</scope>
    <source>
        <strain evidence="8 9">Koide BX008</strain>
    </source>
</reference>
<protein>
    <submittedName>
        <fullName evidence="8">Uncharacterized protein</fullName>
    </submittedName>
</protein>
<accession>A0A0C2SK31</accession>
<sequence>MSSNIPVRRVVRTRAAARDTENETARTTRPTTRAKTVAATAGATTTTRKPVFSRPPSSATATKAKSTGPENTVPTAAVKPRRGALVEVTKRVTNKDAKSNATIASKGKGKETAAAPEKPKQVLVDTQKTQDTKATRATTRRTTRSTVAVGSTSRRPTTTQASKKPLPEAPIKNPVHGKSLLQNVKERQPSAQTSLVRGSSTLRKRSSNLTEQAEAPRDSKRLHTEQKQVAPLQPVHDDSQEEVEVVAADLMQQDPEPEPESQEPEWRDLDADDWEDPLMASEYVHQICDYWKRVEAGSLPDPEFLKRQPCVTWQHRAILISWLMEINIRFRLLQETLFLSVNILDRLLSIRVVSLQKLQLVGVACLLIACKYEETFSPSVTEMVQLCDGQFKAEELVRAEQYVLKAIEWNLSFPGPMGWLRRGSKADDYEEKARTISKYFLEIGTLDKHLISTPSSLMAAASLWLARLILGREEWTPTLAHYTTYDEHELIPTANHMLNFVLQPTLFPTVYKKYASKRFLKCSIYLKNWARQRWSEGAKVELEKHVEWLKADVRAMRERQAAGTGDANMEC</sequence>
<feature type="region of interest" description="Disordered" evidence="5">
    <location>
        <begin position="1"/>
        <end position="80"/>
    </location>
</feature>
<dbReference type="SUPFAM" id="SSF47954">
    <property type="entry name" value="Cyclin-like"/>
    <property type="match status" value="2"/>
</dbReference>
<dbReference type="AlphaFoldDB" id="A0A0C2SK31"/>
<dbReference type="InterPro" id="IPR048258">
    <property type="entry name" value="Cyclins_cyclin-box"/>
</dbReference>
<evidence type="ECO:0000256" key="4">
    <source>
        <dbReference type="RuleBase" id="RU000383"/>
    </source>
</evidence>
<evidence type="ECO:0000256" key="2">
    <source>
        <dbReference type="ARBA" id="ARBA00023127"/>
    </source>
</evidence>
<dbReference type="InterPro" id="IPR039361">
    <property type="entry name" value="Cyclin"/>
</dbReference>
<feature type="compositionally biased region" description="Polar residues" evidence="5">
    <location>
        <begin position="189"/>
        <end position="211"/>
    </location>
</feature>
<dbReference type="InParanoid" id="A0A0C2SK31"/>
<evidence type="ECO:0000256" key="5">
    <source>
        <dbReference type="SAM" id="MobiDB-lite"/>
    </source>
</evidence>
<dbReference type="Gene3D" id="1.10.472.10">
    <property type="entry name" value="Cyclin-like"/>
    <property type="match status" value="2"/>
</dbReference>
<organism evidence="8 9">
    <name type="scientific">Amanita muscaria (strain Koide BX008)</name>
    <dbReference type="NCBI Taxonomy" id="946122"/>
    <lineage>
        <taxon>Eukaryota</taxon>
        <taxon>Fungi</taxon>
        <taxon>Dikarya</taxon>
        <taxon>Basidiomycota</taxon>
        <taxon>Agaricomycotina</taxon>
        <taxon>Agaricomycetes</taxon>
        <taxon>Agaricomycetidae</taxon>
        <taxon>Agaricales</taxon>
        <taxon>Pluteineae</taxon>
        <taxon>Amanitaceae</taxon>
        <taxon>Amanita</taxon>
    </lineage>
</organism>
<dbReference type="FunFam" id="1.10.472.10:FF:000001">
    <property type="entry name" value="G2/mitotic-specific cyclin"/>
    <property type="match status" value="1"/>
</dbReference>
<feature type="compositionally biased region" description="Low complexity" evidence="5">
    <location>
        <begin position="27"/>
        <end position="48"/>
    </location>
</feature>
<feature type="domain" description="Cyclin C-terminal" evidence="7">
    <location>
        <begin position="414"/>
        <end position="528"/>
    </location>
</feature>
<dbReference type="PANTHER" id="PTHR10177">
    <property type="entry name" value="CYCLINS"/>
    <property type="match status" value="1"/>
</dbReference>
<evidence type="ECO:0000256" key="1">
    <source>
        <dbReference type="ARBA" id="ARBA00022618"/>
    </source>
</evidence>
<evidence type="ECO:0000259" key="6">
    <source>
        <dbReference type="SMART" id="SM00385"/>
    </source>
</evidence>
<dbReference type="Pfam" id="PF00134">
    <property type="entry name" value="Cyclin_N"/>
    <property type="match status" value="1"/>
</dbReference>
<feature type="region of interest" description="Disordered" evidence="5">
    <location>
        <begin position="97"/>
        <end position="242"/>
    </location>
</feature>
<dbReference type="InterPro" id="IPR006671">
    <property type="entry name" value="Cyclin_N"/>
</dbReference>
<dbReference type="GO" id="GO:0044772">
    <property type="term" value="P:mitotic cell cycle phase transition"/>
    <property type="evidence" value="ECO:0007669"/>
    <property type="project" value="InterPro"/>
</dbReference>
<feature type="domain" description="Cyclin-like" evidence="6">
    <location>
        <begin position="321"/>
        <end position="405"/>
    </location>
</feature>
<dbReference type="HOGENOM" id="CLU_020695_10_1_1"/>
<dbReference type="InterPro" id="IPR013763">
    <property type="entry name" value="Cyclin-like_dom"/>
</dbReference>
<keyword evidence="3" id="KW-0131">Cell cycle</keyword>
<feature type="domain" description="Cyclin-like" evidence="6">
    <location>
        <begin position="418"/>
        <end position="499"/>
    </location>
</feature>
<proteinExistence type="inferred from homology"/>
<dbReference type="STRING" id="946122.A0A0C2SK31"/>
<evidence type="ECO:0000313" key="8">
    <source>
        <dbReference type="EMBL" id="KIL63540.1"/>
    </source>
</evidence>
<keyword evidence="1" id="KW-0132">Cell division</keyword>
<dbReference type="InterPro" id="IPR036915">
    <property type="entry name" value="Cyclin-like_sf"/>
</dbReference>
<evidence type="ECO:0000313" key="9">
    <source>
        <dbReference type="Proteomes" id="UP000054549"/>
    </source>
</evidence>
<feature type="compositionally biased region" description="Basic and acidic residues" evidence="5">
    <location>
        <begin position="214"/>
        <end position="226"/>
    </location>
</feature>
<dbReference type="SMART" id="SM01332">
    <property type="entry name" value="Cyclin_C"/>
    <property type="match status" value="1"/>
</dbReference>
<dbReference type="SMART" id="SM00385">
    <property type="entry name" value="CYCLIN"/>
    <property type="match status" value="2"/>
</dbReference>
<keyword evidence="2 4" id="KW-0195">Cyclin</keyword>
<name>A0A0C2SK31_AMAMK</name>
<gene>
    <name evidence="8" type="ORF">M378DRAFT_12116</name>
</gene>